<dbReference type="Pfam" id="PF02171">
    <property type="entry name" value="Piwi"/>
    <property type="match status" value="1"/>
</dbReference>
<dbReference type="GO" id="GO:0003723">
    <property type="term" value="F:RNA binding"/>
    <property type="evidence" value="ECO:0007669"/>
    <property type="project" value="InterPro"/>
</dbReference>
<evidence type="ECO:0000313" key="5">
    <source>
        <dbReference type="Proteomes" id="UP000541444"/>
    </source>
</evidence>
<keyword evidence="5" id="KW-1185">Reference proteome</keyword>
<dbReference type="SUPFAM" id="SSF53098">
    <property type="entry name" value="Ribonuclease H-like"/>
    <property type="match status" value="1"/>
</dbReference>
<sequence length="319" mass="35524">MKVKKALRGVRVQLTHSSYAKIQKILGITSQPASQLMFSDETGLQKSVSDYFLTKYNIRLKYFKWSCLQAGSDTRPIYLPIEVCMIVQGQRYPKKLNESQVTELLRAVCVRPEERQQKITRMVAQNGYNTDEMAMEFDKNTIIFGADVTHPPPGEDLSPSIAAVVASLDWPEVTKANGHQKPSRIIFYRDGVSEGQFSQVLLYEVDAIYKACQSIELNYLPRLTFVVYKRVVVLMVGRIEGGGGRECLYAGYPLKLVSVATAKGAGVHQMFGEMATAYIEDDDAKAGLAFCGSCQPKEFLAILCCCLSTHATPFRSSLT</sequence>
<feature type="domain" description="Piwi" evidence="3">
    <location>
        <begin position="175"/>
        <end position="230"/>
    </location>
</feature>
<reference evidence="4 5" key="1">
    <citation type="journal article" date="2020" name="IScience">
        <title>Genome Sequencing of the Endangered Kingdonia uniflora (Circaeasteraceae, Ranunculales) Reveals Potential Mechanisms of Evolutionary Specialization.</title>
        <authorList>
            <person name="Sun Y."/>
            <person name="Deng T."/>
            <person name="Zhang A."/>
            <person name="Moore M.J."/>
            <person name="Landis J.B."/>
            <person name="Lin N."/>
            <person name="Zhang H."/>
            <person name="Zhang X."/>
            <person name="Huang J."/>
            <person name="Zhang X."/>
            <person name="Sun H."/>
            <person name="Wang H."/>
        </authorList>
    </citation>
    <scope>NUCLEOTIDE SEQUENCE [LARGE SCALE GENOMIC DNA]</scope>
    <source>
        <strain evidence="4">TB1705</strain>
        <tissue evidence="4">Leaf</tissue>
    </source>
</reference>
<proteinExistence type="inferred from homology"/>
<organism evidence="4 5">
    <name type="scientific">Kingdonia uniflora</name>
    <dbReference type="NCBI Taxonomy" id="39325"/>
    <lineage>
        <taxon>Eukaryota</taxon>
        <taxon>Viridiplantae</taxon>
        <taxon>Streptophyta</taxon>
        <taxon>Embryophyta</taxon>
        <taxon>Tracheophyta</taxon>
        <taxon>Spermatophyta</taxon>
        <taxon>Magnoliopsida</taxon>
        <taxon>Ranunculales</taxon>
        <taxon>Circaeasteraceae</taxon>
        <taxon>Kingdonia</taxon>
    </lineage>
</organism>
<dbReference type="PROSITE" id="PS50821">
    <property type="entry name" value="PAZ"/>
    <property type="match status" value="1"/>
</dbReference>
<dbReference type="InterPro" id="IPR036085">
    <property type="entry name" value="PAZ_dom_sf"/>
</dbReference>
<evidence type="ECO:0000259" key="2">
    <source>
        <dbReference type="PROSITE" id="PS50821"/>
    </source>
</evidence>
<comment type="similarity">
    <text evidence="1">Belongs to the argonaute family. Ago subfamily.</text>
</comment>
<dbReference type="CDD" id="cd02846">
    <property type="entry name" value="PAZ_argonaute_like"/>
    <property type="match status" value="1"/>
</dbReference>
<dbReference type="PROSITE" id="PS50822">
    <property type="entry name" value="PIWI"/>
    <property type="match status" value="1"/>
</dbReference>
<dbReference type="InterPro" id="IPR003165">
    <property type="entry name" value="Piwi"/>
</dbReference>
<feature type="domain" description="PAZ" evidence="2">
    <location>
        <begin position="1"/>
        <end position="88"/>
    </location>
</feature>
<name>A0A7J7LUU6_9MAGN</name>
<dbReference type="Proteomes" id="UP000541444">
    <property type="component" value="Unassembled WGS sequence"/>
</dbReference>
<evidence type="ECO:0000256" key="1">
    <source>
        <dbReference type="ARBA" id="ARBA00008201"/>
    </source>
</evidence>
<gene>
    <name evidence="4" type="ORF">GIB67_020441</name>
</gene>
<evidence type="ECO:0000313" key="4">
    <source>
        <dbReference type="EMBL" id="KAF6146347.1"/>
    </source>
</evidence>
<dbReference type="Gene3D" id="2.170.260.10">
    <property type="entry name" value="paz domain"/>
    <property type="match status" value="1"/>
</dbReference>
<dbReference type="AlphaFoldDB" id="A0A7J7LUU6"/>
<evidence type="ECO:0000259" key="3">
    <source>
        <dbReference type="PROSITE" id="PS50822"/>
    </source>
</evidence>
<dbReference type="InterPro" id="IPR012337">
    <property type="entry name" value="RNaseH-like_sf"/>
</dbReference>
<dbReference type="InterPro" id="IPR003100">
    <property type="entry name" value="PAZ_dom"/>
</dbReference>
<dbReference type="SMART" id="SM00950">
    <property type="entry name" value="Piwi"/>
    <property type="match status" value="1"/>
</dbReference>
<accession>A0A7J7LUU6</accession>
<dbReference type="PANTHER" id="PTHR22891">
    <property type="entry name" value="EUKARYOTIC TRANSLATION INITIATION FACTOR 2C"/>
    <property type="match status" value="1"/>
</dbReference>
<dbReference type="SUPFAM" id="SSF101690">
    <property type="entry name" value="PAZ domain"/>
    <property type="match status" value="1"/>
</dbReference>
<comment type="caution">
    <text evidence="4">The sequence shown here is derived from an EMBL/GenBank/DDBJ whole genome shotgun (WGS) entry which is preliminary data.</text>
</comment>
<dbReference type="Gene3D" id="3.30.420.10">
    <property type="entry name" value="Ribonuclease H-like superfamily/Ribonuclease H"/>
    <property type="match status" value="2"/>
</dbReference>
<protein>
    <submittedName>
        <fullName evidence="4">Uncharacterized protein</fullName>
    </submittedName>
</protein>
<dbReference type="Pfam" id="PF02170">
    <property type="entry name" value="PAZ"/>
    <property type="match status" value="1"/>
</dbReference>
<dbReference type="EMBL" id="JACGCM010001990">
    <property type="protein sequence ID" value="KAF6146347.1"/>
    <property type="molecule type" value="Genomic_DNA"/>
</dbReference>
<dbReference type="InterPro" id="IPR036397">
    <property type="entry name" value="RNaseH_sf"/>
</dbReference>
<dbReference type="OrthoDB" id="10252740at2759"/>